<evidence type="ECO:0000256" key="1">
    <source>
        <dbReference type="SAM" id="MobiDB-lite"/>
    </source>
</evidence>
<gene>
    <name evidence="2" type="ORF">PG991_003517</name>
</gene>
<comment type="caution">
    <text evidence="2">The sequence shown here is derived from an EMBL/GenBank/DDBJ whole genome shotgun (WGS) entry which is preliminary data.</text>
</comment>
<feature type="compositionally biased region" description="Polar residues" evidence="1">
    <location>
        <begin position="1"/>
        <end position="30"/>
    </location>
</feature>
<reference evidence="2 3" key="1">
    <citation type="submission" date="2023-01" db="EMBL/GenBank/DDBJ databases">
        <title>Analysis of 21 Apiospora genomes using comparative genomics revels a genus with tremendous synthesis potential of carbohydrate active enzymes and secondary metabolites.</title>
        <authorList>
            <person name="Sorensen T."/>
        </authorList>
    </citation>
    <scope>NUCLEOTIDE SEQUENCE [LARGE SCALE GENOMIC DNA]</scope>
    <source>
        <strain evidence="2 3">CBS 20057</strain>
    </source>
</reference>
<sequence>MSSDNNNQASAPYQGSAPAQPTQENPSSATVPYRGRGQVTQAGPPLMAPEIPNPLTGPWIQQYPMANPLSRAMVPQAASGGNSRARPKPPAPAVSGGDNRAVASRSTPSAAGPSGGDSSAATPRPDFPVPESGREQVWGVPETASTDRHPMSDAAVDELMEKYVDPCLAGVISPDDREKYNDAIRDMACLAYHRYGLDAIERGKEIRRQEERDRQRAERDTAQLHIKKERRDSSEGA</sequence>
<name>A0ABR1S428_9PEZI</name>
<feature type="region of interest" description="Disordered" evidence="1">
    <location>
        <begin position="1"/>
        <end position="150"/>
    </location>
</feature>
<protein>
    <submittedName>
        <fullName evidence="2">Uncharacterized protein</fullName>
    </submittedName>
</protein>
<feature type="region of interest" description="Disordered" evidence="1">
    <location>
        <begin position="208"/>
        <end position="237"/>
    </location>
</feature>
<dbReference type="Proteomes" id="UP001396898">
    <property type="component" value="Unassembled WGS sequence"/>
</dbReference>
<evidence type="ECO:0000313" key="2">
    <source>
        <dbReference type="EMBL" id="KAK8026461.1"/>
    </source>
</evidence>
<proteinExistence type="predicted"/>
<evidence type="ECO:0000313" key="3">
    <source>
        <dbReference type="Proteomes" id="UP001396898"/>
    </source>
</evidence>
<organism evidence="2 3">
    <name type="scientific">Apiospora marii</name>
    <dbReference type="NCBI Taxonomy" id="335849"/>
    <lineage>
        <taxon>Eukaryota</taxon>
        <taxon>Fungi</taxon>
        <taxon>Dikarya</taxon>
        <taxon>Ascomycota</taxon>
        <taxon>Pezizomycotina</taxon>
        <taxon>Sordariomycetes</taxon>
        <taxon>Xylariomycetidae</taxon>
        <taxon>Amphisphaeriales</taxon>
        <taxon>Apiosporaceae</taxon>
        <taxon>Apiospora</taxon>
    </lineage>
</organism>
<feature type="compositionally biased region" description="Basic and acidic residues" evidence="1">
    <location>
        <begin position="208"/>
        <end position="222"/>
    </location>
</feature>
<accession>A0ABR1S428</accession>
<feature type="compositionally biased region" description="Low complexity" evidence="1">
    <location>
        <begin position="103"/>
        <end position="123"/>
    </location>
</feature>
<keyword evidence="3" id="KW-1185">Reference proteome</keyword>
<dbReference type="EMBL" id="JAQQWI010000007">
    <property type="protein sequence ID" value="KAK8026461.1"/>
    <property type="molecule type" value="Genomic_DNA"/>
</dbReference>